<feature type="domain" description="Homing endonuclease LAGLIDADG" evidence="1">
    <location>
        <begin position="13"/>
        <end position="79"/>
    </location>
</feature>
<proteinExistence type="predicted"/>
<dbReference type="RefSeq" id="YP_009759729.1">
    <property type="nucleotide sequence ID" value="NC_047242.1"/>
</dbReference>
<dbReference type="GO" id="GO:0004519">
    <property type="term" value="F:endonuclease activity"/>
    <property type="evidence" value="ECO:0007669"/>
    <property type="project" value="UniProtKB-KW"/>
</dbReference>
<dbReference type="PANTHER" id="PTHR36181:SF2">
    <property type="entry name" value="INTRON-ENCODED ENDONUCLEASE AI3-RELATED"/>
    <property type="match status" value="1"/>
</dbReference>
<evidence type="ECO:0000313" key="2">
    <source>
        <dbReference type="EMBL" id="QIQ48941.1"/>
    </source>
</evidence>
<dbReference type="GO" id="GO:0005739">
    <property type="term" value="C:mitochondrion"/>
    <property type="evidence" value="ECO:0007669"/>
    <property type="project" value="UniProtKB-ARBA"/>
</dbReference>
<accession>A0A6G9KD88</accession>
<dbReference type="Pfam" id="PF00961">
    <property type="entry name" value="LAGLIDADG_1"/>
    <property type="match status" value="2"/>
</dbReference>
<gene>
    <name evidence="2" type="primary">orf386</name>
</gene>
<organism evidence="2">
    <name type="scientific">Cochliobolus sativus</name>
    <name type="common">Common root rot and spot blotch fungus</name>
    <name type="synonym">Bipolaris sorokiniana</name>
    <dbReference type="NCBI Taxonomy" id="45130"/>
    <lineage>
        <taxon>Eukaryota</taxon>
        <taxon>Fungi</taxon>
        <taxon>Dikarya</taxon>
        <taxon>Ascomycota</taxon>
        <taxon>Pezizomycotina</taxon>
        <taxon>Dothideomycetes</taxon>
        <taxon>Pleosporomycetidae</taxon>
        <taxon>Pleosporales</taxon>
        <taxon>Pleosporineae</taxon>
        <taxon>Pleosporaceae</taxon>
        <taxon>Bipolaris</taxon>
    </lineage>
</organism>
<dbReference type="PANTHER" id="PTHR36181">
    <property type="entry name" value="INTRON-ENCODED ENDONUCLEASE AI3-RELATED"/>
    <property type="match status" value="1"/>
</dbReference>
<keyword evidence="2" id="KW-0496">Mitochondrion</keyword>
<dbReference type="InterPro" id="IPR027434">
    <property type="entry name" value="Homing_endonucl"/>
</dbReference>
<reference evidence="2" key="1">
    <citation type="submission" date="2020-01" db="EMBL/GenBank/DDBJ databases">
        <title>The mitochondrial genome of Bipolaris sorokiniana.</title>
        <authorList>
            <person name="Song N."/>
        </authorList>
    </citation>
    <scope>NUCLEOTIDE SEQUENCE</scope>
</reference>
<dbReference type="Gene3D" id="3.10.28.10">
    <property type="entry name" value="Homing endonucleases"/>
    <property type="match status" value="2"/>
</dbReference>
<feature type="domain" description="Homing endonuclease LAGLIDADG" evidence="1">
    <location>
        <begin position="129"/>
        <end position="239"/>
    </location>
</feature>
<evidence type="ECO:0000259" key="1">
    <source>
        <dbReference type="Pfam" id="PF00961"/>
    </source>
</evidence>
<name>A0A6G9KD88_COCSA</name>
<dbReference type="EMBL" id="MN978926">
    <property type="protein sequence ID" value="QIQ48941.1"/>
    <property type="molecule type" value="Genomic_DNA"/>
</dbReference>
<dbReference type="AlphaFoldDB" id="A0A6G9KD88"/>
<keyword evidence="2" id="KW-0540">Nuclease</keyword>
<protein>
    <submittedName>
        <fullName evidence="2">LAGLIDADG endonuclease</fullName>
    </submittedName>
</protein>
<geneLocation type="mitochondrion" evidence="2"/>
<dbReference type="SUPFAM" id="SSF55608">
    <property type="entry name" value="Homing endonucleases"/>
    <property type="match status" value="2"/>
</dbReference>
<dbReference type="GeneID" id="54600024"/>
<keyword evidence="2" id="KW-0378">Hydrolase</keyword>
<dbReference type="InterPro" id="IPR004860">
    <property type="entry name" value="LAGLIDADG_dom"/>
</dbReference>
<dbReference type="InterPro" id="IPR051289">
    <property type="entry name" value="LAGLIDADG_Endonuclease"/>
</dbReference>
<keyword evidence="2" id="KW-0255">Endonuclease</keyword>
<sequence length="386" mass="44846">MECIMEEIIKRLIKISKDDRKILERIKDVLACGRLNTERNTLVFSISQLSDIETILIPLFEKFPLNTTKYLDYLDFKKAFFLFKNRKYNELSILQIYSNILELKQNMNSNRVNFVLPANHKIRITGNYLVGFLEGDGSFYLNKQDMTVRVSLVTTSVNRQVLEKIREFILSLLDEHSYMLGSTTKLINISDKKVKSDFRPISILEIYQIDFIHNVLIPYLDSFEFRTKKFKDYSDFKTIAFLLLEGKHLTEKGKELIIKLGDCMNNNRLSTNLNPLILDEIVTSELDLLIKAEPLIHIDSEGRAMIISEKKYIRSTYIIKAYFLNNSFNYFTNGISCAKFLHVSNNTITARLNDGKPVKNKEGLVVAKRIKRIKAYSKSNFSPIKN</sequence>